<dbReference type="AlphaFoldDB" id="A0A5N5Q9R4"/>
<reference evidence="1 2" key="1">
    <citation type="journal article" date="2019" name="Fungal Biol. Biotechnol.">
        <title>Draft genome sequence of fastidious pathogen Ceratobasidium theobromae, which causes vascular-streak dieback in Theobroma cacao.</title>
        <authorList>
            <person name="Ali S.S."/>
            <person name="Asman A."/>
            <person name="Shao J."/>
            <person name="Firmansyah A.P."/>
            <person name="Susilo A.W."/>
            <person name="Rosmana A."/>
            <person name="McMahon P."/>
            <person name="Junaid M."/>
            <person name="Guest D."/>
            <person name="Kheng T.Y."/>
            <person name="Meinhardt L.W."/>
            <person name="Bailey B.A."/>
        </authorList>
    </citation>
    <scope>NUCLEOTIDE SEQUENCE [LARGE SCALE GENOMIC DNA]</scope>
    <source>
        <strain evidence="1 2">CT2</strain>
    </source>
</reference>
<evidence type="ECO:0000313" key="2">
    <source>
        <dbReference type="Proteomes" id="UP000383932"/>
    </source>
</evidence>
<gene>
    <name evidence="1" type="ORF">CTheo_8414</name>
</gene>
<dbReference type="EMBL" id="SSOP01000551">
    <property type="protein sequence ID" value="KAB5588147.1"/>
    <property type="molecule type" value="Genomic_DNA"/>
</dbReference>
<dbReference type="Proteomes" id="UP000383932">
    <property type="component" value="Unassembled WGS sequence"/>
</dbReference>
<evidence type="ECO:0008006" key="3">
    <source>
        <dbReference type="Google" id="ProtNLM"/>
    </source>
</evidence>
<sequence length="219" mass="24938">MTHIDEKQLEVVSEHSAQETDTIILRTTISIDTEFCYPDGNVQLLVGDRMFFVHKYKIEEFLKINRLLNPTSLYSLKLPGDPDDFQNTFRVLYARSYVTVEYDTPVLISTLRVATNFDNEDLRTFAIEKLEQKSLPPTDIIPIARELNIPRWETEALAKLASRTRPISLQEAQVLGMETFVELVHHREKQLARRPLSSMSVVIPSSGSSSSETVNGALQ</sequence>
<evidence type="ECO:0000313" key="1">
    <source>
        <dbReference type="EMBL" id="KAB5588147.1"/>
    </source>
</evidence>
<accession>A0A5N5Q9R4</accession>
<name>A0A5N5Q9R4_9AGAM</name>
<proteinExistence type="predicted"/>
<dbReference type="OrthoDB" id="3199068at2759"/>
<organism evidence="1 2">
    <name type="scientific">Ceratobasidium theobromae</name>
    <dbReference type="NCBI Taxonomy" id="1582974"/>
    <lineage>
        <taxon>Eukaryota</taxon>
        <taxon>Fungi</taxon>
        <taxon>Dikarya</taxon>
        <taxon>Basidiomycota</taxon>
        <taxon>Agaricomycotina</taxon>
        <taxon>Agaricomycetes</taxon>
        <taxon>Cantharellales</taxon>
        <taxon>Ceratobasidiaceae</taxon>
        <taxon>Ceratobasidium</taxon>
    </lineage>
</organism>
<comment type="caution">
    <text evidence="1">The sequence shown here is derived from an EMBL/GenBank/DDBJ whole genome shotgun (WGS) entry which is preliminary data.</text>
</comment>
<protein>
    <recommendedName>
        <fullName evidence="3">BTB domain-containing protein</fullName>
    </recommendedName>
</protein>
<keyword evidence="2" id="KW-1185">Reference proteome</keyword>